<dbReference type="RefSeq" id="WP_231484778.1">
    <property type="nucleotide sequence ID" value="NZ_BAAAZO010000009.1"/>
</dbReference>
<dbReference type="InterPro" id="IPR007354">
    <property type="entry name" value="CruF-like"/>
</dbReference>
<feature type="transmembrane region" description="Helical" evidence="2">
    <location>
        <begin position="37"/>
        <end position="58"/>
    </location>
</feature>
<gene>
    <name evidence="3" type="ORF">GCM10022223_49450</name>
</gene>
<evidence type="ECO:0000256" key="1">
    <source>
        <dbReference type="SAM" id="MobiDB-lite"/>
    </source>
</evidence>
<evidence type="ECO:0008006" key="5">
    <source>
        <dbReference type="Google" id="ProtNLM"/>
    </source>
</evidence>
<feature type="transmembrane region" description="Helical" evidence="2">
    <location>
        <begin position="137"/>
        <end position="156"/>
    </location>
</feature>
<feature type="compositionally biased region" description="Gly residues" evidence="1">
    <location>
        <begin position="273"/>
        <end position="295"/>
    </location>
</feature>
<dbReference type="Proteomes" id="UP001501074">
    <property type="component" value="Unassembled WGS sequence"/>
</dbReference>
<keyword evidence="2" id="KW-1133">Transmembrane helix</keyword>
<feature type="transmembrane region" description="Helical" evidence="2">
    <location>
        <begin position="216"/>
        <end position="236"/>
    </location>
</feature>
<feature type="compositionally biased region" description="Basic and acidic residues" evidence="1">
    <location>
        <begin position="397"/>
        <end position="406"/>
    </location>
</feature>
<feature type="region of interest" description="Disordered" evidence="1">
    <location>
        <begin position="269"/>
        <end position="406"/>
    </location>
</feature>
<protein>
    <recommendedName>
        <fullName evidence="5">Carotenoid biosynthesis protein</fullName>
    </recommendedName>
</protein>
<feature type="transmembrane region" description="Helical" evidence="2">
    <location>
        <begin position="104"/>
        <end position="125"/>
    </location>
</feature>
<evidence type="ECO:0000313" key="4">
    <source>
        <dbReference type="Proteomes" id="UP001501074"/>
    </source>
</evidence>
<accession>A0ABP7A732</accession>
<reference evidence="4" key="1">
    <citation type="journal article" date="2019" name="Int. J. Syst. Evol. Microbiol.">
        <title>The Global Catalogue of Microorganisms (GCM) 10K type strain sequencing project: providing services to taxonomists for standard genome sequencing and annotation.</title>
        <authorList>
            <consortium name="The Broad Institute Genomics Platform"/>
            <consortium name="The Broad Institute Genome Sequencing Center for Infectious Disease"/>
            <person name="Wu L."/>
            <person name="Ma J."/>
        </authorList>
    </citation>
    <scope>NUCLEOTIDE SEQUENCE [LARGE SCALE GENOMIC DNA]</scope>
    <source>
        <strain evidence="4">JCM 16902</strain>
    </source>
</reference>
<keyword evidence="4" id="KW-1185">Reference proteome</keyword>
<keyword evidence="2" id="KW-0812">Transmembrane</keyword>
<feature type="compositionally biased region" description="Low complexity" evidence="1">
    <location>
        <begin position="350"/>
        <end position="371"/>
    </location>
</feature>
<name>A0ABP7A732_9ACTN</name>
<keyword evidence="2" id="KW-0472">Membrane</keyword>
<dbReference type="EMBL" id="BAAAZO010000009">
    <property type="protein sequence ID" value="GAA3626301.1"/>
    <property type="molecule type" value="Genomic_DNA"/>
</dbReference>
<sequence>MTRPPTAPDVPGHIVIGLLIAGVLAQISYPLLSGAPLRVVTVLSVLLLTSAGVLHAALRWSPRHAAVLFAVAGGIGLAAETIGVHTGYPFGEYVYTGRLGLKVAGVPVLVPIAWTMIAYPALLLGRRLATGIGGTRSRARTALLGGFALAAWDLYLDPQMTAQDAWRFADPHPALPGVPGIPLTNYAGWLLVALIIVAALDRVLPDRPDRRRGWEWPAASVLAWTWLGSAVANLFFFGRPWVGVYGGLVMGLTVLPYLHRLIAVAGAEPDGEPGSGSDAGRGGQPEAGLGQGLGQSLGNRPDHEPDQEQRPDRVTHRDQTRTREQIPVPAGRPGQRARTGQEAGSGSTGPGTRPSSAGRPGSSDRPGSGHRAGSGSRPDPGNRAGSGGRPDQDDDSRDTTARIGER</sequence>
<proteinExistence type="predicted"/>
<feature type="transmembrane region" description="Helical" evidence="2">
    <location>
        <begin position="65"/>
        <end position="84"/>
    </location>
</feature>
<evidence type="ECO:0000256" key="2">
    <source>
        <dbReference type="SAM" id="Phobius"/>
    </source>
</evidence>
<dbReference type="Pfam" id="PF04240">
    <property type="entry name" value="Caroten_synth"/>
    <property type="match status" value="1"/>
</dbReference>
<feature type="transmembrane region" description="Helical" evidence="2">
    <location>
        <begin position="12"/>
        <end position="31"/>
    </location>
</feature>
<dbReference type="PANTHER" id="PTHR39419">
    <property type="entry name" value="SLL0814 PROTEIN"/>
    <property type="match status" value="1"/>
</dbReference>
<evidence type="ECO:0000313" key="3">
    <source>
        <dbReference type="EMBL" id="GAA3626301.1"/>
    </source>
</evidence>
<comment type="caution">
    <text evidence="3">The sequence shown here is derived from an EMBL/GenBank/DDBJ whole genome shotgun (WGS) entry which is preliminary data.</text>
</comment>
<feature type="transmembrane region" description="Helical" evidence="2">
    <location>
        <begin position="186"/>
        <end position="204"/>
    </location>
</feature>
<dbReference type="PANTHER" id="PTHR39419:SF1">
    <property type="entry name" value="SLL0814 PROTEIN"/>
    <property type="match status" value="1"/>
</dbReference>
<feature type="compositionally biased region" description="Basic and acidic residues" evidence="1">
    <location>
        <begin position="300"/>
        <end position="324"/>
    </location>
</feature>
<organism evidence="3 4">
    <name type="scientific">Kineosporia mesophila</name>
    <dbReference type="NCBI Taxonomy" id="566012"/>
    <lineage>
        <taxon>Bacteria</taxon>
        <taxon>Bacillati</taxon>
        <taxon>Actinomycetota</taxon>
        <taxon>Actinomycetes</taxon>
        <taxon>Kineosporiales</taxon>
        <taxon>Kineosporiaceae</taxon>
        <taxon>Kineosporia</taxon>
    </lineage>
</organism>